<keyword evidence="5" id="KW-0547">Nucleotide-binding</keyword>
<dbReference type="PATRIC" id="fig|230361.4.peg.1974"/>
<organism evidence="12 13">
    <name type="scientific">Methanobrevibacter millerae</name>
    <dbReference type="NCBI Taxonomy" id="230361"/>
    <lineage>
        <taxon>Archaea</taxon>
        <taxon>Methanobacteriati</taxon>
        <taxon>Methanobacteriota</taxon>
        <taxon>Methanomada group</taxon>
        <taxon>Methanobacteria</taxon>
        <taxon>Methanobacteriales</taxon>
        <taxon>Methanobacteriaceae</taxon>
        <taxon>Methanobrevibacter</taxon>
    </lineage>
</organism>
<dbReference type="GO" id="GO:0046872">
    <property type="term" value="F:metal ion binding"/>
    <property type="evidence" value="ECO:0007669"/>
    <property type="project" value="UniProtKB-KW"/>
</dbReference>
<evidence type="ECO:0000256" key="7">
    <source>
        <dbReference type="ARBA" id="ARBA00022842"/>
    </source>
</evidence>
<sequence>MIFTIEEITKRTIPIAIKHGVNRLCLFGSYARNEASDDSDLDFIMDDGDVTSLIKYMSFVQDLEDEFKCHVDLVSSCSHNKEFLNKIKKDVVIIYER</sequence>
<dbReference type="PANTHER" id="PTHR33571:SF14">
    <property type="entry name" value="PROTEIN ADENYLYLTRANSFERASE MJ0435-RELATED"/>
    <property type="match status" value="1"/>
</dbReference>
<dbReference type="InterPro" id="IPR043519">
    <property type="entry name" value="NT_sf"/>
</dbReference>
<evidence type="ECO:0000256" key="2">
    <source>
        <dbReference type="ARBA" id="ARBA00022679"/>
    </source>
</evidence>
<keyword evidence="4" id="KW-0479">Metal-binding</keyword>
<dbReference type="EC" id="2.7.7.108" evidence="8"/>
<dbReference type="GeneID" id="26736864"/>
<keyword evidence="6" id="KW-0067">ATP-binding</keyword>
<evidence type="ECO:0000256" key="3">
    <source>
        <dbReference type="ARBA" id="ARBA00022695"/>
    </source>
</evidence>
<evidence type="ECO:0000256" key="4">
    <source>
        <dbReference type="ARBA" id="ARBA00022723"/>
    </source>
</evidence>
<gene>
    <name evidence="12" type="ORF">sm9_1910</name>
</gene>
<evidence type="ECO:0000259" key="11">
    <source>
        <dbReference type="Pfam" id="PF18765"/>
    </source>
</evidence>
<dbReference type="Pfam" id="PF18765">
    <property type="entry name" value="Polbeta"/>
    <property type="match status" value="1"/>
</dbReference>
<keyword evidence="7" id="KW-0460">Magnesium</keyword>
<name>A0A0U3CMH1_9EURY</name>
<evidence type="ECO:0000256" key="5">
    <source>
        <dbReference type="ARBA" id="ARBA00022741"/>
    </source>
</evidence>
<dbReference type="AlphaFoldDB" id="A0A0U3CMH1"/>
<dbReference type="EMBL" id="CP011266">
    <property type="protein sequence ID" value="ALT69676.1"/>
    <property type="molecule type" value="Genomic_DNA"/>
</dbReference>
<dbReference type="InterPro" id="IPR041633">
    <property type="entry name" value="Polbeta"/>
</dbReference>
<dbReference type="GO" id="GO:0005524">
    <property type="term" value="F:ATP binding"/>
    <property type="evidence" value="ECO:0007669"/>
    <property type="project" value="UniProtKB-KW"/>
</dbReference>
<evidence type="ECO:0000313" key="13">
    <source>
        <dbReference type="Proteomes" id="UP000067738"/>
    </source>
</evidence>
<evidence type="ECO:0000313" key="12">
    <source>
        <dbReference type="EMBL" id="ALT69676.1"/>
    </source>
</evidence>
<protein>
    <recommendedName>
        <fullName evidence="8">protein adenylyltransferase</fullName>
        <ecNumber evidence="8">2.7.7.108</ecNumber>
    </recommendedName>
</protein>
<dbReference type="GO" id="GO:0070733">
    <property type="term" value="F:AMPylase activity"/>
    <property type="evidence" value="ECO:0007669"/>
    <property type="project" value="UniProtKB-EC"/>
</dbReference>
<dbReference type="InterPro" id="IPR052038">
    <property type="entry name" value="Type-VII_TA_antitoxin"/>
</dbReference>
<evidence type="ECO:0000256" key="10">
    <source>
        <dbReference type="ARBA" id="ARBA00048696"/>
    </source>
</evidence>
<evidence type="ECO:0000256" key="6">
    <source>
        <dbReference type="ARBA" id="ARBA00022840"/>
    </source>
</evidence>
<feature type="domain" description="Polymerase beta nucleotidyltransferase" evidence="11">
    <location>
        <begin position="15"/>
        <end position="97"/>
    </location>
</feature>
<proteinExistence type="predicted"/>
<comment type="catalytic activity">
    <reaction evidence="9">
        <text>O-(5'-adenylyl)-L-tyrosyl-[protein] + ATP = O-[5'-(adenylyl-(5'-&gt;3')-adenylyl)]-L-tyrosyl-[protein] + diphosphate</text>
        <dbReference type="Rhea" id="RHEA:66528"/>
        <dbReference type="Rhea" id="RHEA-COMP:13846"/>
        <dbReference type="Rhea" id="RHEA-COMP:17046"/>
        <dbReference type="ChEBI" id="CHEBI:30616"/>
        <dbReference type="ChEBI" id="CHEBI:33019"/>
        <dbReference type="ChEBI" id="CHEBI:83624"/>
        <dbReference type="ChEBI" id="CHEBI:167160"/>
    </reaction>
</comment>
<reference evidence="12 13" key="1">
    <citation type="submission" date="2015-04" db="EMBL/GenBank/DDBJ databases">
        <title>The complete genome sequence of the rumen methanogen Methanobrevibacter millerae SM9.</title>
        <authorList>
            <person name="Leahy S.C."/>
            <person name="Kelly W.J."/>
            <person name="Pacheco D.M."/>
            <person name="Li D."/>
            <person name="Altermann E."/>
            <person name="Attwood G.T."/>
        </authorList>
    </citation>
    <scope>NUCLEOTIDE SEQUENCE [LARGE SCALE GENOMIC DNA]</scope>
    <source>
        <strain evidence="12 13">SM9</strain>
    </source>
</reference>
<evidence type="ECO:0000256" key="9">
    <source>
        <dbReference type="ARBA" id="ARBA00047518"/>
    </source>
</evidence>
<accession>A0A0U3CMH1</accession>
<dbReference type="OrthoDB" id="61846at2157"/>
<evidence type="ECO:0000256" key="1">
    <source>
        <dbReference type="ARBA" id="ARBA00001946"/>
    </source>
</evidence>
<keyword evidence="2 12" id="KW-0808">Transferase</keyword>
<dbReference type="PANTHER" id="PTHR33571">
    <property type="entry name" value="SSL8005 PROTEIN"/>
    <property type="match status" value="1"/>
</dbReference>
<dbReference type="RefSeq" id="WP_058739896.1">
    <property type="nucleotide sequence ID" value="NZ_CP011266.1"/>
</dbReference>
<dbReference type="Gene3D" id="3.30.460.10">
    <property type="entry name" value="Beta Polymerase, domain 2"/>
    <property type="match status" value="1"/>
</dbReference>
<evidence type="ECO:0000256" key="8">
    <source>
        <dbReference type="ARBA" id="ARBA00034531"/>
    </source>
</evidence>
<dbReference type="KEGG" id="mmil:sm9_1910"/>
<keyword evidence="13" id="KW-1185">Reference proteome</keyword>
<dbReference type="CDD" id="cd05403">
    <property type="entry name" value="NT_KNTase_like"/>
    <property type="match status" value="1"/>
</dbReference>
<comment type="cofactor">
    <cofactor evidence="1">
        <name>Mg(2+)</name>
        <dbReference type="ChEBI" id="CHEBI:18420"/>
    </cofactor>
</comment>
<keyword evidence="3" id="KW-0548">Nucleotidyltransferase</keyword>
<comment type="catalytic activity">
    <reaction evidence="10">
        <text>L-tyrosyl-[protein] + ATP = O-(5'-adenylyl)-L-tyrosyl-[protein] + diphosphate</text>
        <dbReference type="Rhea" id="RHEA:54288"/>
        <dbReference type="Rhea" id="RHEA-COMP:10136"/>
        <dbReference type="Rhea" id="RHEA-COMP:13846"/>
        <dbReference type="ChEBI" id="CHEBI:30616"/>
        <dbReference type="ChEBI" id="CHEBI:33019"/>
        <dbReference type="ChEBI" id="CHEBI:46858"/>
        <dbReference type="ChEBI" id="CHEBI:83624"/>
        <dbReference type="EC" id="2.7.7.108"/>
    </reaction>
</comment>
<dbReference type="SUPFAM" id="SSF81301">
    <property type="entry name" value="Nucleotidyltransferase"/>
    <property type="match status" value="1"/>
</dbReference>
<dbReference type="Proteomes" id="UP000067738">
    <property type="component" value="Chromosome"/>
</dbReference>